<keyword evidence="2" id="KW-1185">Reference proteome</keyword>
<comment type="caution">
    <text evidence="1">The sequence shown here is derived from an EMBL/GenBank/DDBJ whole genome shotgun (WGS) entry which is preliminary data.</text>
</comment>
<gene>
    <name evidence="1" type="ORF">V1525DRAFT_426897</name>
</gene>
<reference evidence="2" key="1">
    <citation type="journal article" date="2024" name="Front. Bioeng. Biotechnol.">
        <title>Genome-scale model development and genomic sequencing of the oleaginous clade Lipomyces.</title>
        <authorList>
            <person name="Czajka J.J."/>
            <person name="Han Y."/>
            <person name="Kim J."/>
            <person name="Mondo S.J."/>
            <person name="Hofstad B.A."/>
            <person name="Robles A."/>
            <person name="Haridas S."/>
            <person name="Riley R."/>
            <person name="LaButti K."/>
            <person name="Pangilinan J."/>
            <person name="Andreopoulos W."/>
            <person name="Lipzen A."/>
            <person name="Yan J."/>
            <person name="Wang M."/>
            <person name="Ng V."/>
            <person name="Grigoriev I.V."/>
            <person name="Spatafora J.W."/>
            <person name="Magnuson J.K."/>
            <person name="Baker S.E."/>
            <person name="Pomraning K.R."/>
        </authorList>
    </citation>
    <scope>NUCLEOTIDE SEQUENCE [LARGE SCALE GENOMIC DNA]</scope>
    <source>
        <strain evidence="2">CBS 7786</strain>
    </source>
</reference>
<dbReference type="EMBL" id="MU971382">
    <property type="protein sequence ID" value="KAK9236708.1"/>
    <property type="molecule type" value="Genomic_DNA"/>
</dbReference>
<evidence type="ECO:0000313" key="1">
    <source>
        <dbReference type="EMBL" id="KAK9236708.1"/>
    </source>
</evidence>
<protein>
    <submittedName>
        <fullName evidence="1">Uncharacterized protein</fullName>
    </submittedName>
</protein>
<name>A0ACC3SYJ9_LIPKO</name>
<accession>A0ACC3SYJ9</accession>
<organism evidence="1 2">
    <name type="scientific">Lipomyces kononenkoae</name>
    <name type="common">Yeast</name>
    <dbReference type="NCBI Taxonomy" id="34357"/>
    <lineage>
        <taxon>Eukaryota</taxon>
        <taxon>Fungi</taxon>
        <taxon>Dikarya</taxon>
        <taxon>Ascomycota</taxon>
        <taxon>Saccharomycotina</taxon>
        <taxon>Lipomycetes</taxon>
        <taxon>Lipomycetales</taxon>
        <taxon>Lipomycetaceae</taxon>
        <taxon>Lipomyces</taxon>
    </lineage>
</organism>
<dbReference type="Proteomes" id="UP001433508">
    <property type="component" value="Unassembled WGS sequence"/>
</dbReference>
<evidence type="ECO:0000313" key="2">
    <source>
        <dbReference type="Proteomes" id="UP001433508"/>
    </source>
</evidence>
<sequence>MCHTALNSLGLMQSAEPQPGRPDGERFNLTWSRSIERKADRDPQSIQRRERIFECHGERHISFSKANESAIIIYEHNGHIKAPTYHMTAEVKDYIKAQSRFPPRQIYQSLMQMADDSQFEKTDLHSITRQQAYNVWVSITRKEWERDALNDFPSAQLLIEEQDGYRLIEELQEPGVALAFITPCFSDSTKFTREKMTEVFIDSTFGTNKHGYDLYCVLAEYDLVSLPLSYLLLDTRGIQEVDKRGSRLTEWFVALRSAGLKPNVVHTDKDFADT</sequence>
<proteinExistence type="predicted"/>